<proteinExistence type="inferred from homology"/>
<dbReference type="GO" id="GO:0004190">
    <property type="term" value="F:aspartic-type endopeptidase activity"/>
    <property type="evidence" value="ECO:0007669"/>
    <property type="project" value="UniProtKB-EC"/>
</dbReference>
<gene>
    <name evidence="9 12" type="primary">lspA</name>
    <name evidence="12" type="ORF">PQU92_11530</name>
</gene>
<dbReference type="NCBIfam" id="TIGR00077">
    <property type="entry name" value="lspA"/>
    <property type="match status" value="1"/>
</dbReference>
<accession>A0ABT5HV12</accession>
<feature type="transmembrane region" description="Helical" evidence="9">
    <location>
        <begin position="107"/>
        <end position="125"/>
    </location>
</feature>
<comment type="function">
    <text evidence="9 10">This protein specifically catalyzes the removal of signal peptides from prolipoproteins.</text>
</comment>
<feature type="active site" evidence="9">
    <location>
        <position position="134"/>
    </location>
</feature>
<organism evidence="12 13">
    <name type="scientific">Asticcacaulis aquaticus</name>
    <dbReference type="NCBI Taxonomy" id="2984212"/>
    <lineage>
        <taxon>Bacteria</taxon>
        <taxon>Pseudomonadati</taxon>
        <taxon>Pseudomonadota</taxon>
        <taxon>Alphaproteobacteria</taxon>
        <taxon>Caulobacterales</taxon>
        <taxon>Caulobacteraceae</taxon>
        <taxon>Asticcacaulis</taxon>
    </lineage>
</organism>
<dbReference type="InterPro" id="IPR001872">
    <property type="entry name" value="Peptidase_A8"/>
</dbReference>
<evidence type="ECO:0000256" key="10">
    <source>
        <dbReference type="RuleBase" id="RU000594"/>
    </source>
</evidence>
<evidence type="ECO:0000256" key="9">
    <source>
        <dbReference type="HAMAP-Rule" id="MF_00161"/>
    </source>
</evidence>
<keyword evidence="8 9" id="KW-0472">Membrane</keyword>
<keyword evidence="4 9" id="KW-0812">Transmembrane</keyword>
<evidence type="ECO:0000256" key="7">
    <source>
        <dbReference type="ARBA" id="ARBA00022989"/>
    </source>
</evidence>
<comment type="pathway">
    <text evidence="9">Protein modification; lipoprotein biosynthesis (signal peptide cleavage).</text>
</comment>
<dbReference type="EMBL" id="JAQQKX010000008">
    <property type="protein sequence ID" value="MDC7683910.1"/>
    <property type="molecule type" value="Genomic_DNA"/>
</dbReference>
<evidence type="ECO:0000256" key="5">
    <source>
        <dbReference type="ARBA" id="ARBA00022750"/>
    </source>
</evidence>
<dbReference type="RefSeq" id="WP_272748367.1">
    <property type="nucleotide sequence ID" value="NZ_JAQQKX010000008.1"/>
</dbReference>
<sequence>MSDFQTKLKAHFAPPHTTPLGRRVLWLSLIALILDQASKIWILYGLQLPSLQQVKIWPFFSFSMVWNNGVSFGFLSSDGIGRWLLVLFSLGVAVCLLDWVRRAERRVLAIGLALVAGGAIGNAIDRIAYGAVVDFLDFSGLGFKWVFNVADAAINVGVALLFIDVFFLNKEDRKQG</sequence>
<keyword evidence="7 9" id="KW-1133">Transmembrane helix</keyword>
<comment type="similarity">
    <text evidence="1 9 11">Belongs to the peptidase A8 family.</text>
</comment>
<name>A0ABT5HV12_9CAUL</name>
<keyword evidence="13" id="KW-1185">Reference proteome</keyword>
<evidence type="ECO:0000256" key="1">
    <source>
        <dbReference type="ARBA" id="ARBA00006139"/>
    </source>
</evidence>
<dbReference type="PRINTS" id="PR00781">
    <property type="entry name" value="LIPOSIGPTASE"/>
</dbReference>
<feature type="transmembrane region" description="Helical" evidence="9">
    <location>
        <begin position="80"/>
        <end position="100"/>
    </location>
</feature>
<evidence type="ECO:0000313" key="12">
    <source>
        <dbReference type="EMBL" id="MDC7683910.1"/>
    </source>
</evidence>
<evidence type="ECO:0000256" key="3">
    <source>
        <dbReference type="ARBA" id="ARBA00022670"/>
    </source>
</evidence>
<comment type="subcellular location">
    <subcellularLocation>
        <location evidence="9">Cell membrane</location>
        <topology evidence="9">Multi-pass membrane protein</topology>
    </subcellularLocation>
</comment>
<evidence type="ECO:0000313" key="13">
    <source>
        <dbReference type="Proteomes" id="UP001214854"/>
    </source>
</evidence>
<protein>
    <recommendedName>
        <fullName evidence="9">Lipoprotein signal peptidase</fullName>
        <ecNumber evidence="9">3.4.23.36</ecNumber>
    </recommendedName>
    <alternativeName>
        <fullName evidence="9">Prolipoprotein signal peptidase</fullName>
    </alternativeName>
    <alternativeName>
        <fullName evidence="9">Signal peptidase II</fullName>
        <shortName evidence="9">SPase II</shortName>
    </alternativeName>
</protein>
<dbReference type="Pfam" id="PF01252">
    <property type="entry name" value="Peptidase_A8"/>
    <property type="match status" value="1"/>
</dbReference>
<feature type="active site" evidence="9">
    <location>
        <position position="151"/>
    </location>
</feature>
<dbReference type="EC" id="3.4.23.36" evidence="9"/>
<evidence type="ECO:0000256" key="4">
    <source>
        <dbReference type="ARBA" id="ARBA00022692"/>
    </source>
</evidence>
<comment type="caution">
    <text evidence="12">The sequence shown here is derived from an EMBL/GenBank/DDBJ whole genome shotgun (WGS) entry which is preliminary data.</text>
</comment>
<evidence type="ECO:0000256" key="8">
    <source>
        <dbReference type="ARBA" id="ARBA00023136"/>
    </source>
</evidence>
<dbReference type="PANTHER" id="PTHR33695:SF1">
    <property type="entry name" value="LIPOPROTEIN SIGNAL PEPTIDASE"/>
    <property type="match status" value="1"/>
</dbReference>
<comment type="catalytic activity">
    <reaction evidence="9 10">
        <text>Release of signal peptides from bacterial membrane prolipoproteins. Hydrolyzes -Xaa-Yaa-Zaa-|-(S,diacylglyceryl)Cys-, in which Xaa is hydrophobic (preferably Leu), and Yaa (Ala or Ser) and Zaa (Gly or Ala) have small, neutral side chains.</text>
        <dbReference type="EC" id="3.4.23.36"/>
    </reaction>
</comment>
<evidence type="ECO:0000256" key="6">
    <source>
        <dbReference type="ARBA" id="ARBA00022801"/>
    </source>
</evidence>
<dbReference type="PANTHER" id="PTHR33695">
    <property type="entry name" value="LIPOPROTEIN SIGNAL PEPTIDASE"/>
    <property type="match status" value="1"/>
</dbReference>
<keyword evidence="2 9" id="KW-1003">Cell membrane</keyword>
<evidence type="ECO:0000256" key="2">
    <source>
        <dbReference type="ARBA" id="ARBA00022475"/>
    </source>
</evidence>
<keyword evidence="5 9" id="KW-0064">Aspartyl protease</keyword>
<evidence type="ECO:0000256" key="11">
    <source>
        <dbReference type="RuleBase" id="RU004181"/>
    </source>
</evidence>
<reference evidence="12 13" key="1">
    <citation type="submission" date="2023-01" db="EMBL/GenBank/DDBJ databases">
        <title>Novel species of the genus Asticcacaulis isolated from rivers.</title>
        <authorList>
            <person name="Lu H."/>
        </authorList>
    </citation>
    <scope>NUCLEOTIDE SEQUENCE [LARGE SCALE GENOMIC DNA]</scope>
    <source>
        <strain evidence="12 13">BYS171W</strain>
    </source>
</reference>
<keyword evidence="6 9" id="KW-0378">Hydrolase</keyword>
<feature type="transmembrane region" description="Helical" evidence="9">
    <location>
        <begin position="24"/>
        <end position="44"/>
    </location>
</feature>
<keyword evidence="3 9" id="KW-0645">Protease</keyword>
<dbReference type="HAMAP" id="MF_00161">
    <property type="entry name" value="LspA"/>
    <property type="match status" value="1"/>
</dbReference>
<feature type="transmembrane region" description="Helical" evidence="9">
    <location>
        <begin position="145"/>
        <end position="168"/>
    </location>
</feature>
<dbReference type="PROSITE" id="PS00855">
    <property type="entry name" value="SPASE_II"/>
    <property type="match status" value="1"/>
</dbReference>
<dbReference type="Proteomes" id="UP001214854">
    <property type="component" value="Unassembled WGS sequence"/>
</dbReference>